<accession>A0A1H7I6F4</accession>
<dbReference type="Proteomes" id="UP000198990">
    <property type="component" value="Unassembled WGS sequence"/>
</dbReference>
<dbReference type="Gene3D" id="2.60.40.2180">
    <property type="match status" value="1"/>
</dbReference>
<proteinExistence type="predicted"/>
<dbReference type="PANTHER" id="PTHR43037">
    <property type="entry name" value="UNNAMED PRODUCT-RELATED"/>
    <property type="match status" value="1"/>
</dbReference>
<feature type="domain" description="Phospholipase/carboxylesterase/thioesterase" evidence="3">
    <location>
        <begin position="198"/>
        <end position="379"/>
    </location>
</feature>
<dbReference type="Gene3D" id="3.40.50.1820">
    <property type="entry name" value="alpha/beta hydrolase"/>
    <property type="match status" value="1"/>
</dbReference>
<evidence type="ECO:0000256" key="2">
    <source>
        <dbReference type="SAM" id="SignalP"/>
    </source>
</evidence>
<dbReference type="InterPro" id="IPR050955">
    <property type="entry name" value="Plant_Biomass_Hydrol_Est"/>
</dbReference>
<evidence type="ECO:0000259" key="4">
    <source>
        <dbReference type="Pfam" id="PF18435"/>
    </source>
</evidence>
<dbReference type="PANTHER" id="PTHR43037:SF1">
    <property type="entry name" value="BLL1128 PROTEIN"/>
    <property type="match status" value="1"/>
</dbReference>
<dbReference type="EMBL" id="FNZN01000001">
    <property type="protein sequence ID" value="SEK57050.1"/>
    <property type="molecule type" value="Genomic_DNA"/>
</dbReference>
<keyword evidence="6" id="KW-1185">Reference proteome</keyword>
<feature type="domain" description="Esterase Ig-like N-terminal" evidence="4">
    <location>
        <begin position="37"/>
        <end position="156"/>
    </location>
</feature>
<feature type="chain" id="PRO_5011668627" evidence="2">
    <location>
        <begin position="23"/>
        <end position="436"/>
    </location>
</feature>
<dbReference type="GO" id="GO:0016787">
    <property type="term" value="F:hydrolase activity"/>
    <property type="evidence" value="ECO:0007669"/>
    <property type="project" value="InterPro"/>
</dbReference>
<reference evidence="6" key="1">
    <citation type="submission" date="2016-10" db="EMBL/GenBank/DDBJ databases">
        <authorList>
            <person name="Varghese N."/>
            <person name="Submissions S."/>
        </authorList>
    </citation>
    <scope>NUCLEOTIDE SEQUENCE [LARGE SCALE GENOMIC DNA]</scope>
    <source>
        <strain evidence="6">DSM 16471</strain>
    </source>
</reference>
<evidence type="ECO:0000313" key="5">
    <source>
        <dbReference type="EMBL" id="SEK57050.1"/>
    </source>
</evidence>
<dbReference type="AlphaFoldDB" id="A0A1H7I6F4"/>
<dbReference type="SUPFAM" id="SSF53474">
    <property type="entry name" value="alpha/beta-Hydrolases"/>
    <property type="match status" value="1"/>
</dbReference>
<dbReference type="RefSeq" id="WP_091619941.1">
    <property type="nucleotide sequence ID" value="NZ_FNZN01000001.1"/>
</dbReference>
<dbReference type="InterPro" id="IPR041172">
    <property type="entry name" value="EstA_Ig-like_N"/>
</dbReference>
<evidence type="ECO:0000313" key="6">
    <source>
        <dbReference type="Proteomes" id="UP000198990"/>
    </source>
</evidence>
<gene>
    <name evidence="5" type="ORF">SAMN04488008_101730</name>
</gene>
<organism evidence="5 6">
    <name type="scientific">Maribacter orientalis</name>
    <dbReference type="NCBI Taxonomy" id="228957"/>
    <lineage>
        <taxon>Bacteria</taxon>
        <taxon>Pseudomonadati</taxon>
        <taxon>Bacteroidota</taxon>
        <taxon>Flavobacteriia</taxon>
        <taxon>Flavobacteriales</taxon>
        <taxon>Flavobacteriaceae</taxon>
        <taxon>Maribacter</taxon>
    </lineage>
</organism>
<dbReference type="STRING" id="228957.SAMN04488008_101730"/>
<dbReference type="OrthoDB" id="9777090at2"/>
<keyword evidence="1 2" id="KW-0732">Signal</keyword>
<dbReference type="InterPro" id="IPR029058">
    <property type="entry name" value="AB_hydrolase_fold"/>
</dbReference>
<sequence>MKKTILPLLLILLTLQQLPINAAVANVSQESSYIEGNYVLIIEGYDWGPMVKKVVIPMADVVTEVNASDFKVAVMRSKEGVEMQPSEAQGGREVLFAYISDEKGNRLIEGNHVTLVLLVHPNNPLDSPIKYVFKEGRGSNQWIDYSMNITHTPTSKIWDTEADRIYSDLDRFDLKGTYTSDGTTLSYGSFEPEGTPTKKPLIIWLHGGGEGGTDPSIALIANKATNYATDEIQSYFGGAYVLAPQTPTFWMQSESGDYTRGDTDDIYNKALFDLIESYVAKHPKIDADRIYIGGCSNGGYMSLKLILEHPKYFAAGYISALAYQNQYITDEQIERIKNVPIWFIHSKDDTTTVPEETVVPLYNRLIAAGAPNVHFSFYEHVVDLTGFYGGKDYYFPGHWSWIYSHANDANFDFNKKPVLLNGRGVTIMEWLAAQKR</sequence>
<dbReference type="Pfam" id="PF02230">
    <property type="entry name" value="Abhydrolase_2"/>
    <property type="match status" value="1"/>
</dbReference>
<evidence type="ECO:0000256" key="1">
    <source>
        <dbReference type="ARBA" id="ARBA00022729"/>
    </source>
</evidence>
<protein>
    <submittedName>
        <fullName evidence="5">Phospholipase/Carboxylesterase</fullName>
    </submittedName>
</protein>
<dbReference type="InterPro" id="IPR003140">
    <property type="entry name" value="PLipase/COase/thioEstase"/>
</dbReference>
<dbReference type="Pfam" id="PF18435">
    <property type="entry name" value="EstA_Ig_like"/>
    <property type="match status" value="1"/>
</dbReference>
<name>A0A1H7I6F4_9FLAO</name>
<feature type="signal peptide" evidence="2">
    <location>
        <begin position="1"/>
        <end position="22"/>
    </location>
</feature>
<evidence type="ECO:0000259" key="3">
    <source>
        <dbReference type="Pfam" id="PF02230"/>
    </source>
</evidence>